<protein>
    <recommendedName>
        <fullName evidence="1">Protein AF-9 homolog</fullName>
    </recommendedName>
</protein>
<dbReference type="InterPro" id="IPR005033">
    <property type="entry name" value="YEATS"/>
</dbReference>
<dbReference type="PANTHER" id="PTHR47573:SF1">
    <property type="entry name" value="PROTEIN AF-9 HOMOLOG"/>
    <property type="match status" value="1"/>
</dbReference>
<dbReference type="Gene3D" id="2.60.40.1970">
    <property type="entry name" value="YEATS domain"/>
    <property type="match status" value="1"/>
</dbReference>
<dbReference type="GO" id="GO:0006355">
    <property type="term" value="P:regulation of DNA-templated transcription"/>
    <property type="evidence" value="ECO:0007669"/>
    <property type="project" value="InterPro"/>
</dbReference>
<dbReference type="GO" id="GO:0005634">
    <property type="term" value="C:nucleus"/>
    <property type="evidence" value="ECO:0007669"/>
    <property type="project" value="UniProtKB-SubCell"/>
</dbReference>
<gene>
    <name evidence="8" type="ORF">M501DRAFT_55746</name>
</gene>
<evidence type="ECO:0000313" key="9">
    <source>
        <dbReference type="Proteomes" id="UP000799429"/>
    </source>
</evidence>
<dbReference type="OrthoDB" id="16041at2759"/>
<comment type="subcellular location">
    <subcellularLocation>
        <location evidence="5">Nucleus</location>
    </subcellularLocation>
</comment>
<organism evidence="8 9">
    <name type="scientific">Patellaria atrata CBS 101060</name>
    <dbReference type="NCBI Taxonomy" id="1346257"/>
    <lineage>
        <taxon>Eukaryota</taxon>
        <taxon>Fungi</taxon>
        <taxon>Dikarya</taxon>
        <taxon>Ascomycota</taxon>
        <taxon>Pezizomycotina</taxon>
        <taxon>Dothideomycetes</taxon>
        <taxon>Dothideomycetes incertae sedis</taxon>
        <taxon>Patellariales</taxon>
        <taxon>Patellariaceae</taxon>
        <taxon>Patellaria</taxon>
    </lineage>
</organism>
<dbReference type="PANTHER" id="PTHR47573">
    <property type="entry name" value="PROTEIN AF-9 HOMOLOG"/>
    <property type="match status" value="1"/>
</dbReference>
<comment type="caution">
    <text evidence="8">The sequence shown here is derived from an EMBL/GenBank/DDBJ whole genome shotgun (WGS) entry which is preliminary data.</text>
</comment>
<keyword evidence="3" id="KW-0804">Transcription</keyword>
<evidence type="ECO:0000259" key="7">
    <source>
        <dbReference type="PROSITE" id="PS51037"/>
    </source>
</evidence>
<dbReference type="Pfam" id="PF03366">
    <property type="entry name" value="YEATS"/>
    <property type="match status" value="1"/>
</dbReference>
<sequence length="258" mass="29698">MAAGTKRVKNKRITRRFIIGSEAWRLDSTNRPPNTPADHTNGWRVYVRPFPGDPCLSAWLSKVSFKIFQTYPNPNRTIEQEPFEVNETGWGGFNVDIRLIFQPYSSEKAQYRQHYLQLERFGTEAERKVQEEANMVRSELVEFIEFNEPTEALWDALTDESQWDYLEAKNVSSKATSSTRGVNKGGFEKTMELPDNPTPGNPYSKQMENHIIEQLRKAELEVQELLEKELRRKGELEKELTELGGMVPASVTGAGRKR</sequence>
<keyword evidence="9" id="KW-1185">Reference proteome</keyword>
<reference evidence="8" key="1">
    <citation type="journal article" date="2020" name="Stud. Mycol.">
        <title>101 Dothideomycetes genomes: a test case for predicting lifestyles and emergence of pathogens.</title>
        <authorList>
            <person name="Haridas S."/>
            <person name="Albert R."/>
            <person name="Binder M."/>
            <person name="Bloem J."/>
            <person name="Labutti K."/>
            <person name="Salamov A."/>
            <person name="Andreopoulos B."/>
            <person name="Baker S."/>
            <person name="Barry K."/>
            <person name="Bills G."/>
            <person name="Bluhm B."/>
            <person name="Cannon C."/>
            <person name="Castanera R."/>
            <person name="Culley D."/>
            <person name="Daum C."/>
            <person name="Ezra D."/>
            <person name="Gonzalez J."/>
            <person name="Henrissat B."/>
            <person name="Kuo A."/>
            <person name="Liang C."/>
            <person name="Lipzen A."/>
            <person name="Lutzoni F."/>
            <person name="Magnuson J."/>
            <person name="Mondo S."/>
            <person name="Nolan M."/>
            <person name="Ohm R."/>
            <person name="Pangilinan J."/>
            <person name="Park H.-J."/>
            <person name="Ramirez L."/>
            <person name="Alfaro M."/>
            <person name="Sun H."/>
            <person name="Tritt A."/>
            <person name="Yoshinaga Y."/>
            <person name="Zwiers L.-H."/>
            <person name="Turgeon B."/>
            <person name="Goodwin S."/>
            <person name="Spatafora J."/>
            <person name="Crous P."/>
            <person name="Grigoriev I."/>
        </authorList>
    </citation>
    <scope>NUCLEOTIDE SEQUENCE</scope>
    <source>
        <strain evidence="8">CBS 101060</strain>
    </source>
</reference>
<evidence type="ECO:0000256" key="2">
    <source>
        <dbReference type="ARBA" id="ARBA00023015"/>
    </source>
</evidence>
<dbReference type="GO" id="GO:0000785">
    <property type="term" value="C:chromatin"/>
    <property type="evidence" value="ECO:0007669"/>
    <property type="project" value="UniProtKB-ARBA"/>
</dbReference>
<dbReference type="AlphaFoldDB" id="A0A9P4SI22"/>
<feature type="region of interest" description="Disordered" evidence="6">
    <location>
        <begin position="176"/>
        <end position="201"/>
    </location>
</feature>
<dbReference type="Proteomes" id="UP000799429">
    <property type="component" value="Unassembled WGS sequence"/>
</dbReference>
<keyword evidence="2" id="KW-0805">Transcription regulation</keyword>
<evidence type="ECO:0000256" key="5">
    <source>
        <dbReference type="PROSITE-ProRule" id="PRU00376"/>
    </source>
</evidence>
<feature type="domain" description="YEATS" evidence="7">
    <location>
        <begin position="7"/>
        <end position="160"/>
    </location>
</feature>
<proteinExistence type="predicted"/>
<accession>A0A9P4SI22</accession>
<dbReference type="InterPro" id="IPR055129">
    <property type="entry name" value="YEATS_dom"/>
</dbReference>
<name>A0A9P4SI22_9PEZI</name>
<keyword evidence="4 5" id="KW-0539">Nucleus</keyword>
<evidence type="ECO:0000256" key="4">
    <source>
        <dbReference type="ARBA" id="ARBA00023242"/>
    </source>
</evidence>
<evidence type="ECO:0000313" key="8">
    <source>
        <dbReference type="EMBL" id="KAF2843068.1"/>
    </source>
</evidence>
<dbReference type="PROSITE" id="PS51037">
    <property type="entry name" value="YEATS"/>
    <property type="match status" value="1"/>
</dbReference>
<evidence type="ECO:0000256" key="3">
    <source>
        <dbReference type="ARBA" id="ARBA00023163"/>
    </source>
</evidence>
<dbReference type="EMBL" id="MU006089">
    <property type="protein sequence ID" value="KAF2843068.1"/>
    <property type="molecule type" value="Genomic_DNA"/>
</dbReference>
<evidence type="ECO:0000256" key="6">
    <source>
        <dbReference type="SAM" id="MobiDB-lite"/>
    </source>
</evidence>
<evidence type="ECO:0000256" key="1">
    <source>
        <dbReference type="ARBA" id="ARBA00022408"/>
    </source>
</evidence>
<dbReference type="InterPro" id="IPR038704">
    <property type="entry name" value="YEAST_sf"/>
</dbReference>